<feature type="region of interest" description="Disordered" evidence="1">
    <location>
        <begin position="165"/>
        <end position="204"/>
    </location>
</feature>
<proteinExistence type="predicted"/>
<evidence type="ECO:0000313" key="2">
    <source>
        <dbReference type="EMBL" id="PON38038.1"/>
    </source>
</evidence>
<dbReference type="AlphaFoldDB" id="A0A2P5ANA3"/>
<dbReference type="Proteomes" id="UP000237000">
    <property type="component" value="Unassembled WGS sequence"/>
</dbReference>
<accession>A0A2P5ANA3</accession>
<dbReference type="InParanoid" id="A0A2P5ANA3"/>
<name>A0A2P5ANA3_TREOI</name>
<dbReference type="OrthoDB" id="10652830at2759"/>
<feature type="compositionally biased region" description="Acidic residues" evidence="1">
    <location>
        <begin position="192"/>
        <end position="204"/>
    </location>
</feature>
<protein>
    <submittedName>
        <fullName evidence="2">Uncharacterized protein</fullName>
    </submittedName>
</protein>
<dbReference type="EMBL" id="JXTC01000766">
    <property type="protein sequence ID" value="PON38038.1"/>
    <property type="molecule type" value="Genomic_DNA"/>
</dbReference>
<reference evidence="3" key="1">
    <citation type="submission" date="2016-06" db="EMBL/GenBank/DDBJ databases">
        <title>Parallel loss of symbiosis genes in relatives of nitrogen-fixing non-legume Parasponia.</title>
        <authorList>
            <person name="Van Velzen R."/>
            <person name="Holmer R."/>
            <person name="Bu F."/>
            <person name="Rutten L."/>
            <person name="Van Zeijl A."/>
            <person name="Liu W."/>
            <person name="Santuari L."/>
            <person name="Cao Q."/>
            <person name="Sharma T."/>
            <person name="Shen D."/>
            <person name="Roswanjaya Y."/>
            <person name="Wardhani T."/>
            <person name="Kalhor M.S."/>
            <person name="Jansen J."/>
            <person name="Van den Hoogen J."/>
            <person name="Gungor B."/>
            <person name="Hartog M."/>
            <person name="Hontelez J."/>
            <person name="Verver J."/>
            <person name="Yang W.-C."/>
            <person name="Schijlen E."/>
            <person name="Repin R."/>
            <person name="Schilthuizen M."/>
            <person name="Schranz E."/>
            <person name="Heidstra R."/>
            <person name="Miyata K."/>
            <person name="Fedorova E."/>
            <person name="Kohlen W."/>
            <person name="Bisseling T."/>
            <person name="Smit S."/>
            <person name="Geurts R."/>
        </authorList>
    </citation>
    <scope>NUCLEOTIDE SEQUENCE [LARGE SCALE GENOMIC DNA]</scope>
    <source>
        <strain evidence="3">cv. RG33-2</strain>
    </source>
</reference>
<keyword evidence="3" id="KW-1185">Reference proteome</keyword>
<comment type="caution">
    <text evidence="2">The sequence shown here is derived from an EMBL/GenBank/DDBJ whole genome shotgun (WGS) entry which is preliminary data.</text>
</comment>
<organism evidence="2 3">
    <name type="scientific">Trema orientale</name>
    <name type="common">Charcoal tree</name>
    <name type="synonym">Celtis orientalis</name>
    <dbReference type="NCBI Taxonomy" id="63057"/>
    <lineage>
        <taxon>Eukaryota</taxon>
        <taxon>Viridiplantae</taxon>
        <taxon>Streptophyta</taxon>
        <taxon>Embryophyta</taxon>
        <taxon>Tracheophyta</taxon>
        <taxon>Spermatophyta</taxon>
        <taxon>Magnoliopsida</taxon>
        <taxon>eudicotyledons</taxon>
        <taxon>Gunneridae</taxon>
        <taxon>Pentapetalae</taxon>
        <taxon>rosids</taxon>
        <taxon>fabids</taxon>
        <taxon>Rosales</taxon>
        <taxon>Cannabaceae</taxon>
        <taxon>Trema</taxon>
    </lineage>
</organism>
<sequence>MSERNATNRVRQLLVSKYGAASIAHKQYKKRNLTTGEFQPIAESFRDRYVTERTRWPSAQIRCLRFITLSLKHLSNLVRAHPLLSLILILRMRFSVHVADLGEVSDPAIYDDSLATRGGYSEDDRLTTAINRGSSGAEAHKQRILSSLVPDVNMSTSALIHLGSTSTSFTTMPPPPPLPRHFAHPPPTHQEDDSEETDDEDLGL</sequence>
<gene>
    <name evidence="2" type="ORF">TorRG33x02_345970</name>
</gene>
<evidence type="ECO:0000256" key="1">
    <source>
        <dbReference type="SAM" id="MobiDB-lite"/>
    </source>
</evidence>
<evidence type="ECO:0000313" key="3">
    <source>
        <dbReference type="Proteomes" id="UP000237000"/>
    </source>
</evidence>
<feature type="compositionally biased region" description="Pro residues" evidence="1">
    <location>
        <begin position="172"/>
        <end position="188"/>
    </location>
</feature>